<dbReference type="EMBL" id="JBEDNY010000005">
    <property type="protein sequence ID" value="MEZ3164915.1"/>
    <property type="molecule type" value="Genomic_DNA"/>
</dbReference>
<dbReference type="InterPro" id="IPR008634">
    <property type="entry name" value="Gas-vesicle_GvpO"/>
</dbReference>
<keyword evidence="3" id="KW-1185">Reference proteome</keyword>
<gene>
    <name evidence="2" type="ORF">ABNG04_13670</name>
</gene>
<proteinExistence type="predicted"/>
<evidence type="ECO:0000313" key="2">
    <source>
        <dbReference type="EMBL" id="MEZ3164915.1"/>
    </source>
</evidence>
<dbReference type="AlphaFoldDB" id="A0ABD5MBA8"/>
<dbReference type="PIRSF" id="PIRSF028743">
    <property type="entry name" value="GvpO_protein"/>
    <property type="match status" value="1"/>
</dbReference>
<dbReference type="RefSeq" id="WP_371162959.1">
    <property type="nucleotide sequence ID" value="NZ_JBEDNX010000007.1"/>
</dbReference>
<organism evidence="2 3">
    <name type="scientific">Halorubrum miltondacostae</name>
    <dbReference type="NCBI Taxonomy" id="3076378"/>
    <lineage>
        <taxon>Archaea</taxon>
        <taxon>Methanobacteriati</taxon>
        <taxon>Methanobacteriota</taxon>
        <taxon>Stenosarchaea group</taxon>
        <taxon>Halobacteria</taxon>
        <taxon>Halobacteriales</taxon>
        <taxon>Haloferacaceae</taxon>
        <taxon>Halorubrum</taxon>
    </lineage>
</organism>
<comment type="caution">
    <text evidence="2">The sequence shown here is derived from an EMBL/GenBank/DDBJ whole genome shotgun (WGS) entry which is preliminary data.</text>
</comment>
<feature type="region of interest" description="Disordered" evidence="1">
    <location>
        <begin position="1"/>
        <end position="50"/>
    </location>
</feature>
<reference evidence="2 3" key="1">
    <citation type="submission" date="2024-06" db="EMBL/GenBank/DDBJ databases">
        <title>Halorubrum miltondacostae sp. nov., a potential PHA producer isolated from an inland solar saltern in Rio Maior, Portugal.</title>
        <authorList>
            <person name="Albuquerque L."/>
            <person name="Viver T."/>
            <person name="Barroso C."/>
            <person name="Claudino R."/>
            <person name="Galvan M."/>
            <person name="Simoes G."/>
            <person name="Lobo Da Cunha A."/>
            <person name="Egas C."/>
        </authorList>
    </citation>
    <scope>NUCLEOTIDE SEQUENCE [LARGE SCALE GENOMIC DNA]</scope>
    <source>
        <strain evidence="2 3">RMP-11</strain>
    </source>
</reference>
<evidence type="ECO:0000256" key="1">
    <source>
        <dbReference type="SAM" id="MobiDB-lite"/>
    </source>
</evidence>
<dbReference type="Proteomes" id="UP001567572">
    <property type="component" value="Unassembled WGS sequence"/>
</dbReference>
<dbReference type="Pfam" id="PF05800">
    <property type="entry name" value="GvpO"/>
    <property type="match status" value="1"/>
</dbReference>
<sequence>MPSDTDEHADDDSRDPLSDDPAVEVDDAPSSSEPSTDRPTDPSDGPSTVGLLTVQENARDAAKQLLDSDFEGIIEVSMKDDEEWRALVEVVERRAVPDTQDILGRYELTLTGAGDVIGYELRERYQRSDVKEEL</sequence>
<name>A0ABD5MBA8_9EURY</name>
<protein>
    <submittedName>
        <fullName evidence="2">Gas vesicle protein</fullName>
    </submittedName>
</protein>
<accession>A0ABD5MBA8</accession>
<evidence type="ECO:0000313" key="3">
    <source>
        <dbReference type="Proteomes" id="UP001567572"/>
    </source>
</evidence>